<accession>A0ACB8UDF0</accession>
<keyword evidence="2" id="KW-1185">Reference proteome</keyword>
<evidence type="ECO:0000313" key="2">
    <source>
        <dbReference type="Proteomes" id="UP001055072"/>
    </source>
</evidence>
<reference evidence="1" key="1">
    <citation type="journal article" date="2021" name="Environ. Microbiol.">
        <title>Gene family expansions and transcriptome signatures uncover fungal adaptations to wood decay.</title>
        <authorList>
            <person name="Hage H."/>
            <person name="Miyauchi S."/>
            <person name="Viragh M."/>
            <person name="Drula E."/>
            <person name="Min B."/>
            <person name="Chaduli D."/>
            <person name="Navarro D."/>
            <person name="Favel A."/>
            <person name="Norest M."/>
            <person name="Lesage-Meessen L."/>
            <person name="Balint B."/>
            <person name="Merenyi Z."/>
            <person name="de Eugenio L."/>
            <person name="Morin E."/>
            <person name="Martinez A.T."/>
            <person name="Baldrian P."/>
            <person name="Stursova M."/>
            <person name="Martinez M.J."/>
            <person name="Novotny C."/>
            <person name="Magnuson J.K."/>
            <person name="Spatafora J.W."/>
            <person name="Maurice S."/>
            <person name="Pangilinan J."/>
            <person name="Andreopoulos W."/>
            <person name="LaButti K."/>
            <person name="Hundley H."/>
            <person name="Na H."/>
            <person name="Kuo A."/>
            <person name="Barry K."/>
            <person name="Lipzen A."/>
            <person name="Henrissat B."/>
            <person name="Riley R."/>
            <person name="Ahrendt S."/>
            <person name="Nagy L.G."/>
            <person name="Grigoriev I.V."/>
            <person name="Martin F."/>
            <person name="Rosso M.N."/>
        </authorList>
    </citation>
    <scope>NUCLEOTIDE SEQUENCE</scope>
    <source>
        <strain evidence="1">CBS 384.51</strain>
    </source>
</reference>
<name>A0ACB8UDF0_9APHY</name>
<organism evidence="1 2">
    <name type="scientific">Irpex rosettiformis</name>
    <dbReference type="NCBI Taxonomy" id="378272"/>
    <lineage>
        <taxon>Eukaryota</taxon>
        <taxon>Fungi</taxon>
        <taxon>Dikarya</taxon>
        <taxon>Basidiomycota</taxon>
        <taxon>Agaricomycotina</taxon>
        <taxon>Agaricomycetes</taxon>
        <taxon>Polyporales</taxon>
        <taxon>Irpicaceae</taxon>
        <taxon>Irpex</taxon>
    </lineage>
</organism>
<dbReference type="EMBL" id="MU274904">
    <property type="protein sequence ID" value="KAI0092300.1"/>
    <property type="molecule type" value="Genomic_DNA"/>
</dbReference>
<evidence type="ECO:0000313" key="1">
    <source>
        <dbReference type="EMBL" id="KAI0092300.1"/>
    </source>
</evidence>
<dbReference type="Proteomes" id="UP001055072">
    <property type="component" value="Unassembled WGS sequence"/>
</dbReference>
<proteinExistence type="predicted"/>
<comment type="caution">
    <text evidence="1">The sequence shown here is derived from an EMBL/GenBank/DDBJ whole genome shotgun (WGS) entry which is preliminary data.</text>
</comment>
<protein>
    <submittedName>
        <fullName evidence="1">Uncharacterized protein</fullName>
    </submittedName>
</protein>
<gene>
    <name evidence="1" type="ORF">BDY19DRAFT_591667</name>
</gene>
<sequence length="175" mass="19392">MSDYHSFVGTPNAVGSVVPQRVYRGPSSGNNLGPTVSFVQYGQPGVFVGQAIRPTFCRGDPASTGMLDGNVEADVRYNNPMIKIRIEWPGCQPYALAISFEEKIGGVTRRISKAVLAHRVSGVIERFRNEFQRSDSWRENEAWAPNRIELSRFVIHELRNVAVGSYQPVIVISAP</sequence>